<proteinExistence type="predicted"/>
<name>A0A512M9A4_9BACT</name>
<organism evidence="1 2">
    <name type="scientific">Brevifollis gellanilyticus</name>
    <dbReference type="NCBI Taxonomy" id="748831"/>
    <lineage>
        <taxon>Bacteria</taxon>
        <taxon>Pseudomonadati</taxon>
        <taxon>Verrucomicrobiota</taxon>
        <taxon>Verrucomicrobiia</taxon>
        <taxon>Verrucomicrobiales</taxon>
        <taxon>Verrucomicrobiaceae</taxon>
    </lineage>
</organism>
<sequence length="71" mass="8011">MGSVVNDFSTLSWPGKVHDDPKPYDIAARGKDSISREELAGFEANMLKLINEIAEKVARDCREGKDFRQEK</sequence>
<dbReference type="RefSeq" id="WP_146850505.1">
    <property type="nucleotide sequence ID" value="NZ_BKAG01000013.1"/>
</dbReference>
<dbReference type="EMBL" id="BKAG01000013">
    <property type="protein sequence ID" value="GEP42921.1"/>
    <property type="molecule type" value="Genomic_DNA"/>
</dbReference>
<gene>
    <name evidence="1" type="ORF">BGE01nite_22120</name>
</gene>
<evidence type="ECO:0000313" key="1">
    <source>
        <dbReference type="EMBL" id="GEP42921.1"/>
    </source>
</evidence>
<protein>
    <submittedName>
        <fullName evidence="1">Uncharacterized protein</fullName>
    </submittedName>
</protein>
<evidence type="ECO:0000313" key="2">
    <source>
        <dbReference type="Proteomes" id="UP000321577"/>
    </source>
</evidence>
<reference evidence="1 2" key="1">
    <citation type="submission" date="2019-07" db="EMBL/GenBank/DDBJ databases">
        <title>Whole genome shotgun sequence of Brevifollis gellanilyticus NBRC 108608.</title>
        <authorList>
            <person name="Hosoyama A."/>
            <person name="Uohara A."/>
            <person name="Ohji S."/>
            <person name="Ichikawa N."/>
        </authorList>
    </citation>
    <scope>NUCLEOTIDE SEQUENCE [LARGE SCALE GENOMIC DNA]</scope>
    <source>
        <strain evidence="1 2">NBRC 108608</strain>
    </source>
</reference>
<dbReference type="AlphaFoldDB" id="A0A512M9A4"/>
<comment type="caution">
    <text evidence="1">The sequence shown here is derived from an EMBL/GenBank/DDBJ whole genome shotgun (WGS) entry which is preliminary data.</text>
</comment>
<accession>A0A512M9A4</accession>
<dbReference type="Proteomes" id="UP000321577">
    <property type="component" value="Unassembled WGS sequence"/>
</dbReference>
<keyword evidence="2" id="KW-1185">Reference proteome</keyword>